<dbReference type="InterPro" id="IPR032861">
    <property type="entry name" value="TAXi_N"/>
</dbReference>
<feature type="active site" evidence="2">
    <location>
        <position position="321"/>
    </location>
</feature>
<dbReference type="PROSITE" id="PS00141">
    <property type="entry name" value="ASP_PROTEASE"/>
    <property type="match status" value="1"/>
</dbReference>
<dbReference type="EMBL" id="BMAC01000183">
    <property type="protein sequence ID" value="GFP89231.1"/>
    <property type="molecule type" value="Genomic_DNA"/>
</dbReference>
<proteinExistence type="inferred from homology"/>
<evidence type="ECO:0000256" key="1">
    <source>
        <dbReference type="ARBA" id="ARBA00007447"/>
    </source>
</evidence>
<feature type="domain" description="Peptidase A1" evidence="6">
    <location>
        <begin position="110"/>
        <end position="438"/>
    </location>
</feature>
<dbReference type="PANTHER" id="PTHR13683">
    <property type="entry name" value="ASPARTYL PROTEASES"/>
    <property type="match status" value="1"/>
</dbReference>
<dbReference type="InterPro" id="IPR001969">
    <property type="entry name" value="Aspartic_peptidase_AS"/>
</dbReference>
<keyword evidence="3" id="KW-0645">Protease</keyword>
<protein>
    <submittedName>
        <fullName evidence="7">Aspartic proteinase-like protein 1</fullName>
    </submittedName>
</protein>
<keyword evidence="8" id="KW-1185">Reference proteome</keyword>
<dbReference type="OrthoDB" id="2747330at2759"/>
<dbReference type="GO" id="GO:0004190">
    <property type="term" value="F:aspartic-type endopeptidase activity"/>
    <property type="evidence" value="ECO:0007669"/>
    <property type="project" value="UniProtKB-KW"/>
</dbReference>
<feature type="chain" id="PRO_5032907974" evidence="5">
    <location>
        <begin position="22"/>
        <end position="522"/>
    </location>
</feature>
<dbReference type="InterPro" id="IPR001461">
    <property type="entry name" value="Aspartic_peptidase_A1"/>
</dbReference>
<evidence type="ECO:0000256" key="2">
    <source>
        <dbReference type="PIRSR" id="PIRSR601461-1"/>
    </source>
</evidence>
<feature type="active site" evidence="2">
    <location>
        <position position="128"/>
    </location>
</feature>
<organism evidence="7 8">
    <name type="scientific">Phtheirospermum japonicum</name>
    <dbReference type="NCBI Taxonomy" id="374723"/>
    <lineage>
        <taxon>Eukaryota</taxon>
        <taxon>Viridiplantae</taxon>
        <taxon>Streptophyta</taxon>
        <taxon>Embryophyta</taxon>
        <taxon>Tracheophyta</taxon>
        <taxon>Spermatophyta</taxon>
        <taxon>Magnoliopsida</taxon>
        <taxon>eudicotyledons</taxon>
        <taxon>Gunneridae</taxon>
        <taxon>Pentapetalae</taxon>
        <taxon>asterids</taxon>
        <taxon>lamiids</taxon>
        <taxon>Lamiales</taxon>
        <taxon>Orobanchaceae</taxon>
        <taxon>Orobanchaceae incertae sedis</taxon>
        <taxon>Phtheirospermum</taxon>
    </lineage>
</organism>
<dbReference type="InterPro" id="IPR033121">
    <property type="entry name" value="PEPTIDASE_A1"/>
</dbReference>
<dbReference type="InterPro" id="IPR032799">
    <property type="entry name" value="TAXi_C"/>
</dbReference>
<sequence length="522" mass="56565">METRLISLGLLLIMCVKGGLAEPIVYSARLVHRFSDEAKAHAGFRVLENGAEVAAGVGLWPERRSSEYYRRLLSGDVQRQTLKLNPLYQFLHPSEGSATIPLGNEFGWLHYMWIDIGTPQVSFLVALDAGSDLSWVPCDCVQCAPLSASYYSSLVLVGCSLVFGASIMQDKDFNEYNPSSSSTNDTSTSGFLVEDVLHLVQGGSDVSDKSVTAPVIIGCGSKQTGGYLSGVAPDGLLGLGLGEISVPSFLAKAGYVKNSFSLCFNEDDSGRLLYGDQGIAGQETTPFLPLDGKNLTYIVGVDACCVGSACLDDTNFEMLVDSGTSFTFLPDHVYERVVDEFDRQVNASTCSFKGYPWQYCYKSSSREVSKIPSLTLKFATAKGFLVKNPVFVIYGTQGAVGFCLAVQPTKEIIGTLGQNFMMGYQIVFDRDNFRLGWSRSNCQDMNNGMPLNTSGNSNSPSSLPSTEQQRSPNGNTVTPAVAKRTPSISSATCLPCFVRFFLLLMAHCLINLRVEMLSVVSM</sequence>
<comment type="similarity">
    <text evidence="1 3">Belongs to the peptidase A1 family.</text>
</comment>
<reference evidence="7" key="1">
    <citation type="submission" date="2020-07" db="EMBL/GenBank/DDBJ databases">
        <title>Ethylene signaling mediates host invasion by parasitic plants.</title>
        <authorList>
            <person name="Yoshida S."/>
        </authorList>
    </citation>
    <scope>NUCLEOTIDE SEQUENCE</scope>
    <source>
        <strain evidence="7">Okayama</strain>
    </source>
</reference>
<keyword evidence="3" id="KW-0064">Aspartyl protease</keyword>
<dbReference type="PRINTS" id="PR00792">
    <property type="entry name" value="PEPSIN"/>
</dbReference>
<dbReference type="Pfam" id="PF14541">
    <property type="entry name" value="TAXi_C"/>
    <property type="match status" value="1"/>
</dbReference>
<feature type="compositionally biased region" description="Low complexity" evidence="4">
    <location>
        <begin position="450"/>
        <end position="466"/>
    </location>
</feature>
<dbReference type="SUPFAM" id="SSF50630">
    <property type="entry name" value="Acid proteases"/>
    <property type="match status" value="1"/>
</dbReference>
<evidence type="ECO:0000256" key="3">
    <source>
        <dbReference type="RuleBase" id="RU000454"/>
    </source>
</evidence>
<feature type="region of interest" description="Disordered" evidence="4">
    <location>
        <begin position="448"/>
        <end position="481"/>
    </location>
</feature>
<comment type="caution">
    <text evidence="7">The sequence shown here is derived from an EMBL/GenBank/DDBJ whole genome shotgun (WGS) entry which is preliminary data.</text>
</comment>
<dbReference type="AlphaFoldDB" id="A0A830C4M0"/>
<dbReference type="Pfam" id="PF14543">
    <property type="entry name" value="TAXi_N"/>
    <property type="match status" value="1"/>
</dbReference>
<evidence type="ECO:0000313" key="7">
    <source>
        <dbReference type="EMBL" id="GFP89231.1"/>
    </source>
</evidence>
<feature type="compositionally biased region" description="Polar residues" evidence="4">
    <location>
        <begin position="467"/>
        <end position="478"/>
    </location>
</feature>
<evidence type="ECO:0000313" key="8">
    <source>
        <dbReference type="Proteomes" id="UP000653305"/>
    </source>
</evidence>
<dbReference type="PROSITE" id="PS51767">
    <property type="entry name" value="PEPTIDASE_A1"/>
    <property type="match status" value="1"/>
</dbReference>
<accession>A0A830C4M0</accession>
<name>A0A830C4M0_9LAMI</name>
<feature type="signal peptide" evidence="5">
    <location>
        <begin position="1"/>
        <end position="21"/>
    </location>
</feature>
<keyword evidence="5" id="KW-0732">Signal</keyword>
<keyword evidence="3" id="KW-0378">Hydrolase</keyword>
<gene>
    <name evidence="7" type="ORF">PHJA_001066800</name>
</gene>
<dbReference type="PANTHER" id="PTHR13683:SF743">
    <property type="entry name" value="ASPARTIC PROTEINASE-LIKE PROTEIN 1"/>
    <property type="match status" value="1"/>
</dbReference>
<evidence type="ECO:0000256" key="5">
    <source>
        <dbReference type="SAM" id="SignalP"/>
    </source>
</evidence>
<evidence type="ECO:0000259" key="6">
    <source>
        <dbReference type="PROSITE" id="PS51767"/>
    </source>
</evidence>
<dbReference type="Proteomes" id="UP000653305">
    <property type="component" value="Unassembled WGS sequence"/>
</dbReference>
<dbReference type="FunFam" id="2.40.70.10:FF:000014">
    <property type="entry name" value="Aspartyl protease family protein 1"/>
    <property type="match status" value="1"/>
</dbReference>
<evidence type="ECO:0000256" key="4">
    <source>
        <dbReference type="SAM" id="MobiDB-lite"/>
    </source>
</evidence>
<dbReference type="Gene3D" id="2.40.70.10">
    <property type="entry name" value="Acid Proteases"/>
    <property type="match status" value="2"/>
</dbReference>
<dbReference type="InterPro" id="IPR021109">
    <property type="entry name" value="Peptidase_aspartic_dom_sf"/>
</dbReference>
<dbReference type="GO" id="GO:0006508">
    <property type="term" value="P:proteolysis"/>
    <property type="evidence" value="ECO:0007669"/>
    <property type="project" value="UniProtKB-KW"/>
</dbReference>